<gene>
    <name evidence="2" type="ORF">ColSpa_09462</name>
</gene>
<protein>
    <submittedName>
        <fullName evidence="2">Uncharacterized protein</fullName>
    </submittedName>
</protein>
<name>A0AA37PBL6_9PEZI</name>
<evidence type="ECO:0000256" key="1">
    <source>
        <dbReference type="SAM" id="SignalP"/>
    </source>
</evidence>
<feature type="chain" id="PRO_5041337208" evidence="1">
    <location>
        <begin position="17"/>
        <end position="253"/>
    </location>
</feature>
<comment type="caution">
    <text evidence="2">The sequence shown here is derived from an EMBL/GenBank/DDBJ whole genome shotgun (WGS) entry which is preliminary data.</text>
</comment>
<dbReference type="EMBL" id="BQXU01000028">
    <property type="protein sequence ID" value="GKT49281.1"/>
    <property type="molecule type" value="Genomic_DNA"/>
</dbReference>
<sequence>MKFLQALLSLAGAASALDIYFHTGPNCNDASVICSGINPGVCCRAGGITYRSVAYRGIVPSWRIRCRSYQGNGCEIQRADSTVNGVNYQCHSFQNNYNYNGARYDFVNRKRAEDTCAAEDGTCESTQQADTLVLEDGTHLRITELEEDPLEELQTAPLPLTSRRSSRSWRSSSRCPGVVTVTRDRHAVSKTPFRTRKEHTFHVVSNHSSGGTLADPAGTSSLQVAAHTTAAAGTPQQPKTLEVDGWRLVTSAT</sequence>
<feature type="signal peptide" evidence="1">
    <location>
        <begin position="1"/>
        <end position="16"/>
    </location>
</feature>
<keyword evidence="3" id="KW-1185">Reference proteome</keyword>
<dbReference type="RefSeq" id="XP_049131631.1">
    <property type="nucleotide sequence ID" value="XM_049275674.1"/>
</dbReference>
<reference evidence="2 3" key="1">
    <citation type="submission" date="2022-03" db="EMBL/GenBank/DDBJ databases">
        <title>Genome data of Colletotrichum spp.</title>
        <authorList>
            <person name="Utami Y.D."/>
            <person name="Hiruma K."/>
        </authorList>
    </citation>
    <scope>NUCLEOTIDE SEQUENCE [LARGE SCALE GENOMIC DNA]</scope>
    <source>
        <strain evidence="2 3">MAFF 239500</strain>
    </source>
</reference>
<dbReference type="GeneID" id="73330264"/>
<proteinExistence type="predicted"/>
<keyword evidence="1" id="KW-0732">Signal</keyword>
<dbReference type="AlphaFoldDB" id="A0AA37PBL6"/>
<organism evidence="2 3">
    <name type="scientific">Colletotrichum spaethianum</name>
    <dbReference type="NCBI Taxonomy" id="700344"/>
    <lineage>
        <taxon>Eukaryota</taxon>
        <taxon>Fungi</taxon>
        <taxon>Dikarya</taxon>
        <taxon>Ascomycota</taxon>
        <taxon>Pezizomycotina</taxon>
        <taxon>Sordariomycetes</taxon>
        <taxon>Hypocreomycetidae</taxon>
        <taxon>Glomerellales</taxon>
        <taxon>Glomerellaceae</taxon>
        <taxon>Colletotrichum</taxon>
        <taxon>Colletotrichum spaethianum species complex</taxon>
    </lineage>
</organism>
<evidence type="ECO:0000313" key="2">
    <source>
        <dbReference type="EMBL" id="GKT49281.1"/>
    </source>
</evidence>
<dbReference type="Proteomes" id="UP001055115">
    <property type="component" value="Unassembled WGS sequence"/>
</dbReference>
<evidence type="ECO:0000313" key="3">
    <source>
        <dbReference type="Proteomes" id="UP001055115"/>
    </source>
</evidence>
<accession>A0AA37PBL6</accession>